<evidence type="ECO:0000313" key="2">
    <source>
        <dbReference type="Proteomes" id="UP000034166"/>
    </source>
</evidence>
<name>A0A0M2T229_9BACI</name>
<reference evidence="1 2" key="1">
    <citation type="submission" date="2015-04" db="EMBL/GenBank/DDBJ databases">
        <title>Taxonomic description and genome sequence of Bacillus campisalis sp. nov., a novel member of the genus Bacillus isolated from solar saltern.</title>
        <authorList>
            <person name="Mathan Kumar R."/>
            <person name="Kaur G."/>
            <person name="Kumar A."/>
            <person name="Singh N.K."/>
            <person name="Kaur N."/>
            <person name="Kumar N."/>
            <person name="Mayilraj S."/>
        </authorList>
    </citation>
    <scope>NUCLEOTIDE SEQUENCE [LARGE SCALE GENOMIC DNA]</scope>
    <source>
        <strain evidence="1 2">SA2-6</strain>
    </source>
</reference>
<dbReference type="AlphaFoldDB" id="A0A0M2T229"/>
<sequence>MASERDEMIKALKMILIPLLREKGFKGSFPHFRRKLTNRIDLISFFFDRYGGGFTVEIGASPSNGFTIKGGPHIPPNKVNTTHHVPQTWLEPFEGHDSFRYDEEPVPDDIYEKLAYEVVSLLPKAEEWWNSDKIARIIEKKTKQQGYINFD</sequence>
<gene>
    <name evidence="1" type="ORF">WQ57_01835</name>
</gene>
<dbReference type="RefSeq" id="WP_046521972.1">
    <property type="nucleotide sequence ID" value="NZ_LAYY01000001.1"/>
</dbReference>
<protein>
    <recommendedName>
        <fullName evidence="3">DUF4304 domain-containing protein</fullName>
    </recommendedName>
</protein>
<dbReference type="PATRIC" id="fig|1408103.3.peg.412"/>
<organism evidence="1 2">
    <name type="scientific">Mesobacillus campisalis</name>
    <dbReference type="NCBI Taxonomy" id="1408103"/>
    <lineage>
        <taxon>Bacteria</taxon>
        <taxon>Bacillati</taxon>
        <taxon>Bacillota</taxon>
        <taxon>Bacilli</taxon>
        <taxon>Bacillales</taxon>
        <taxon>Bacillaceae</taxon>
        <taxon>Mesobacillus</taxon>
    </lineage>
</organism>
<keyword evidence="2" id="KW-1185">Reference proteome</keyword>
<proteinExistence type="predicted"/>
<dbReference type="EMBL" id="LAYY01000001">
    <property type="protein sequence ID" value="KKK40031.1"/>
    <property type="molecule type" value="Genomic_DNA"/>
</dbReference>
<dbReference type="InterPro" id="IPR025412">
    <property type="entry name" value="DUF4304"/>
</dbReference>
<evidence type="ECO:0000313" key="1">
    <source>
        <dbReference type="EMBL" id="KKK40031.1"/>
    </source>
</evidence>
<evidence type="ECO:0008006" key="3">
    <source>
        <dbReference type="Google" id="ProtNLM"/>
    </source>
</evidence>
<comment type="caution">
    <text evidence="1">The sequence shown here is derived from an EMBL/GenBank/DDBJ whole genome shotgun (WGS) entry which is preliminary data.</text>
</comment>
<accession>A0A0M2T229</accession>
<dbReference type="Proteomes" id="UP000034166">
    <property type="component" value="Unassembled WGS sequence"/>
</dbReference>
<dbReference type="Pfam" id="PF14137">
    <property type="entry name" value="DUF4304"/>
    <property type="match status" value="1"/>
</dbReference>